<dbReference type="Pfam" id="PF00085">
    <property type="entry name" value="Thioredoxin"/>
    <property type="match status" value="1"/>
</dbReference>
<dbReference type="PANTHER" id="PTHR45663">
    <property type="entry name" value="GEO12009P1"/>
    <property type="match status" value="1"/>
</dbReference>
<evidence type="ECO:0000256" key="5">
    <source>
        <dbReference type="ARBA" id="ARBA00023284"/>
    </source>
</evidence>
<dbReference type="Pfam" id="PF14561">
    <property type="entry name" value="TPR_20"/>
    <property type="match status" value="1"/>
</dbReference>
<dbReference type="Proteomes" id="UP000280350">
    <property type="component" value="Unassembled WGS sequence"/>
</dbReference>
<evidence type="ECO:0000256" key="4">
    <source>
        <dbReference type="ARBA" id="ARBA00023157"/>
    </source>
</evidence>
<dbReference type="CDD" id="cd02956">
    <property type="entry name" value="ybbN"/>
    <property type="match status" value="1"/>
</dbReference>
<dbReference type="Gene3D" id="1.25.40.10">
    <property type="entry name" value="Tetratricopeptide repeat domain"/>
    <property type="match status" value="2"/>
</dbReference>
<dbReference type="PROSITE" id="PS51352">
    <property type="entry name" value="THIOREDOXIN_2"/>
    <property type="match status" value="1"/>
</dbReference>
<dbReference type="PANTHER" id="PTHR45663:SF11">
    <property type="entry name" value="GEO12009P1"/>
    <property type="match status" value="1"/>
</dbReference>
<keyword evidence="3" id="KW-0249">Electron transport</keyword>
<dbReference type="AlphaFoldDB" id="A0AAX1VQJ1"/>
<evidence type="ECO:0000256" key="2">
    <source>
        <dbReference type="ARBA" id="ARBA00022448"/>
    </source>
</evidence>
<evidence type="ECO:0000256" key="1">
    <source>
        <dbReference type="ARBA" id="ARBA00008987"/>
    </source>
</evidence>
<dbReference type="SUPFAM" id="SSF48452">
    <property type="entry name" value="TPR-like"/>
    <property type="match status" value="1"/>
</dbReference>
<sequence length="363" mass="40366">MFAKEVVQTINFQRVFRPFREHVRSHGLRPESKADVWIALSVRGKDDAPPPTPLSALPCGLYSWRHSDSSRRAMSQETAYIFDATAANFDQLVIDKSFDQPVLVDFWAEWCAPCKVLMPLLQQITESYQGELLLAKVNCDIEQDIVARFGIRSLPTVVLFKDGQPVDGFAGAQPESEIRKILEQHVVMPPPPAADPLKQAQELFAESRFAEAEALLKVLLGEDNTNAAALILYARCLAERGELSEAKAVLDAVTGDAHKAELAGAKAQLTFLAQAATLPDVAELKSRLAQNPQDDEAVHQLAIQQLSRQQYEAALDGLLKLFIRNRNYAEGLPHKTLLQVFDLLGNEHPLVTAYRRKLFAALY</sequence>
<dbReference type="GO" id="GO:0006950">
    <property type="term" value="P:response to stress"/>
    <property type="evidence" value="ECO:0007669"/>
    <property type="project" value="UniProtKB-ARBA"/>
</dbReference>
<dbReference type="PROSITE" id="PS00194">
    <property type="entry name" value="THIOREDOXIN_1"/>
    <property type="match status" value="1"/>
</dbReference>
<keyword evidence="5" id="KW-0676">Redox-active center</keyword>
<dbReference type="Gene3D" id="3.40.30.10">
    <property type="entry name" value="Glutaredoxin"/>
    <property type="match status" value="1"/>
</dbReference>
<dbReference type="GO" id="GO:0015035">
    <property type="term" value="F:protein-disulfide reductase activity"/>
    <property type="evidence" value="ECO:0007669"/>
    <property type="project" value="UniProtKB-UniRule"/>
</dbReference>
<evidence type="ECO:0000256" key="6">
    <source>
        <dbReference type="NCBIfam" id="TIGR01068"/>
    </source>
</evidence>
<dbReference type="EMBL" id="RBNX01000181">
    <property type="protein sequence ID" value="RML78295.1"/>
    <property type="molecule type" value="Genomic_DNA"/>
</dbReference>
<comment type="similarity">
    <text evidence="1">Belongs to the thioredoxin family.</text>
</comment>
<dbReference type="SUPFAM" id="SSF52833">
    <property type="entry name" value="Thioredoxin-like"/>
    <property type="match status" value="1"/>
</dbReference>
<dbReference type="InterPro" id="IPR013766">
    <property type="entry name" value="Thioredoxin_domain"/>
</dbReference>
<name>A0AAX1VQJ1_PSEAJ</name>
<keyword evidence="4" id="KW-1015">Disulfide bond</keyword>
<evidence type="ECO:0000313" key="9">
    <source>
        <dbReference type="Proteomes" id="UP000280350"/>
    </source>
</evidence>
<reference evidence="8 9" key="1">
    <citation type="submission" date="2018-08" db="EMBL/GenBank/DDBJ databases">
        <title>Recombination of ecologically and evolutionarily significant loci maintains genetic cohesion in the Pseudomonas syringae species complex.</title>
        <authorList>
            <person name="Dillon M."/>
            <person name="Thakur S."/>
            <person name="Almeida R.N.D."/>
            <person name="Weir B.S."/>
            <person name="Guttman D.S."/>
        </authorList>
    </citation>
    <scope>NUCLEOTIDE SEQUENCE [LARGE SCALE GENOMIC DNA]</scope>
    <source>
        <strain evidence="8 9">ICMP 2851</strain>
    </source>
</reference>
<dbReference type="Pfam" id="PF14559">
    <property type="entry name" value="TPR_19"/>
    <property type="match status" value="1"/>
</dbReference>
<organism evidence="8 9">
    <name type="scientific">Pseudomonas amygdali pv. tabaci</name>
    <name type="common">Pseudomonas syringae pv. tabaci</name>
    <dbReference type="NCBI Taxonomy" id="322"/>
    <lineage>
        <taxon>Bacteria</taxon>
        <taxon>Pseudomonadati</taxon>
        <taxon>Pseudomonadota</taxon>
        <taxon>Gammaproteobacteria</taxon>
        <taxon>Pseudomonadales</taxon>
        <taxon>Pseudomonadaceae</taxon>
        <taxon>Pseudomonas</taxon>
        <taxon>Pseudomonas amygdali</taxon>
    </lineage>
</organism>
<feature type="domain" description="Thioredoxin" evidence="7">
    <location>
        <begin position="73"/>
        <end position="187"/>
    </location>
</feature>
<dbReference type="GO" id="GO:0005737">
    <property type="term" value="C:cytoplasm"/>
    <property type="evidence" value="ECO:0007669"/>
    <property type="project" value="TreeGrafter"/>
</dbReference>
<dbReference type="InterPro" id="IPR017937">
    <property type="entry name" value="Thioredoxin_CS"/>
</dbReference>
<gene>
    <name evidence="8" type="ORF">ALQ89_06061</name>
</gene>
<proteinExistence type="inferred from homology"/>
<evidence type="ECO:0000259" key="7">
    <source>
        <dbReference type="PROSITE" id="PS51352"/>
    </source>
</evidence>
<dbReference type="NCBIfam" id="TIGR01068">
    <property type="entry name" value="thioredoxin"/>
    <property type="match status" value="1"/>
</dbReference>
<dbReference type="FunFam" id="3.40.30.10:FF:000001">
    <property type="entry name" value="Thioredoxin"/>
    <property type="match status" value="1"/>
</dbReference>
<accession>A0AAX1VQJ1</accession>
<comment type="caution">
    <text evidence="8">The sequence shown here is derived from an EMBL/GenBank/DDBJ whole genome shotgun (WGS) entry which is preliminary data.</text>
</comment>
<evidence type="ECO:0000313" key="8">
    <source>
        <dbReference type="EMBL" id="RML78295.1"/>
    </source>
</evidence>
<keyword evidence="2" id="KW-0813">Transport</keyword>
<dbReference type="PRINTS" id="PR00421">
    <property type="entry name" value="THIOREDOXIN"/>
</dbReference>
<evidence type="ECO:0000256" key="3">
    <source>
        <dbReference type="ARBA" id="ARBA00022982"/>
    </source>
</evidence>
<dbReference type="InterPro" id="IPR011990">
    <property type="entry name" value="TPR-like_helical_dom_sf"/>
</dbReference>
<dbReference type="InterPro" id="IPR036249">
    <property type="entry name" value="Thioredoxin-like_sf"/>
</dbReference>
<dbReference type="InterPro" id="IPR005746">
    <property type="entry name" value="Thioredoxin"/>
</dbReference>
<protein>
    <recommendedName>
        <fullName evidence="6">Thioredoxin</fullName>
    </recommendedName>
</protein>